<dbReference type="GO" id="GO:0016747">
    <property type="term" value="F:acyltransferase activity, transferring groups other than amino-acyl groups"/>
    <property type="evidence" value="ECO:0007669"/>
    <property type="project" value="InterPro"/>
</dbReference>
<evidence type="ECO:0000313" key="3">
    <source>
        <dbReference type="EMBL" id="CAD1833916.1"/>
    </source>
</evidence>
<dbReference type="AlphaFoldDB" id="A0A6V7PTJ8"/>
<organism evidence="3">
    <name type="scientific">Ananas comosus var. bracteatus</name>
    <name type="common">red pineapple</name>
    <dbReference type="NCBI Taxonomy" id="296719"/>
    <lineage>
        <taxon>Eukaryota</taxon>
        <taxon>Viridiplantae</taxon>
        <taxon>Streptophyta</taxon>
        <taxon>Embryophyta</taxon>
        <taxon>Tracheophyta</taxon>
        <taxon>Spermatophyta</taxon>
        <taxon>Magnoliopsida</taxon>
        <taxon>Liliopsida</taxon>
        <taxon>Poales</taxon>
        <taxon>Bromeliaceae</taxon>
        <taxon>Bromelioideae</taxon>
        <taxon>Ananas</taxon>
    </lineage>
</organism>
<dbReference type="EMBL" id="LR862152">
    <property type="protein sequence ID" value="CAD1833916.1"/>
    <property type="molecule type" value="Genomic_DNA"/>
</dbReference>
<dbReference type="PANTHER" id="PTHR31561">
    <property type="entry name" value="3-KETOACYL-COA SYNTHASE"/>
    <property type="match status" value="1"/>
</dbReference>
<accession>A0A6V7PTJ8</accession>
<evidence type="ECO:0000259" key="2">
    <source>
        <dbReference type="Pfam" id="PF08392"/>
    </source>
</evidence>
<name>A0A6V7PTJ8_ANACO</name>
<keyword evidence="1" id="KW-0012">Acyltransferase</keyword>
<gene>
    <name evidence="3" type="ORF">CB5_LOCUS17127</name>
</gene>
<dbReference type="InterPro" id="IPR013601">
    <property type="entry name" value="FAE1_typ3_polyketide_synth"/>
</dbReference>
<dbReference type="GO" id="GO:0006633">
    <property type="term" value="P:fatty acid biosynthetic process"/>
    <property type="evidence" value="ECO:0007669"/>
    <property type="project" value="InterPro"/>
</dbReference>
<dbReference type="GO" id="GO:0016020">
    <property type="term" value="C:membrane"/>
    <property type="evidence" value="ECO:0007669"/>
    <property type="project" value="InterPro"/>
</dbReference>
<dbReference type="Pfam" id="PF08392">
    <property type="entry name" value="FAE1_CUT1_RppA"/>
    <property type="match status" value="1"/>
</dbReference>
<proteinExistence type="predicted"/>
<sequence length="149" mass="16720">MGCSTGTTCCDLAARSYAASRVRSHRRHREHELELVLRREPPHARHQLHLPRRHRCHAPDQRPIRRCSAKMELVSALRTHHGAEDAAYNAAVQMEDEDGSVGVSLSKDLVRVAGAALRRHISTLAPHVLLRRSSCGMRGTLRGRMRRGS</sequence>
<keyword evidence="1" id="KW-0808">Transferase</keyword>
<evidence type="ECO:0000256" key="1">
    <source>
        <dbReference type="ARBA" id="ARBA00023315"/>
    </source>
</evidence>
<dbReference type="InterPro" id="IPR012392">
    <property type="entry name" value="3-ktacl-CoA_syn"/>
</dbReference>
<protein>
    <recommendedName>
        <fullName evidence="2">FAE domain-containing protein</fullName>
    </recommendedName>
</protein>
<feature type="domain" description="FAE" evidence="2">
    <location>
        <begin position="63"/>
        <end position="129"/>
    </location>
</feature>
<reference evidence="3" key="1">
    <citation type="submission" date="2020-07" db="EMBL/GenBank/DDBJ databases">
        <authorList>
            <person name="Lin J."/>
        </authorList>
    </citation>
    <scope>NUCLEOTIDE SEQUENCE</scope>
</reference>